<protein>
    <submittedName>
        <fullName evidence="1">Uncharacterized protein</fullName>
    </submittedName>
</protein>
<dbReference type="Proteomes" id="UP001060085">
    <property type="component" value="Linkage Group LG04"/>
</dbReference>
<dbReference type="EMBL" id="CM044704">
    <property type="protein sequence ID" value="KAI5668480.1"/>
    <property type="molecule type" value="Genomic_DNA"/>
</dbReference>
<evidence type="ECO:0000313" key="2">
    <source>
        <dbReference type="Proteomes" id="UP001060085"/>
    </source>
</evidence>
<sequence>MSLKQFDGFLPTSIGNFFTSLSLIKAFGCKIRGTIPSEIGNQSSLTAIYFDSNDLTGYIPSTIGQLQNLPRLEDLYLSDNILNGSIPDCLSRCNTLKRVYLQSNSLTSRISRSIWSLRDPVGLNHSSKSFSGNLTPEIENLNFIIELDLSRNQMSADIPTSLGSMQILTFLSLADNNFQVEKLDLRRFNVSVNRLEGKVPTGGCFLSITSQSFLQDSALCGPTRWHLPPCQTKESNLNHIRSLIKYSLPSIAAFILIAAAIIFLCLRWEKGVIQSLKRFGNHWPHDWRKVSYPKLRKATDSFDEGNLIGIGSFGSVKRRTILDGTNIGVKVFHWQPEGLSKNFDVECAL</sequence>
<comment type="caution">
    <text evidence="1">The sequence shown here is derived from an EMBL/GenBank/DDBJ whole genome shotgun (WGS) entry which is preliminary data.</text>
</comment>
<organism evidence="1 2">
    <name type="scientific">Catharanthus roseus</name>
    <name type="common">Madagascar periwinkle</name>
    <name type="synonym">Vinca rosea</name>
    <dbReference type="NCBI Taxonomy" id="4058"/>
    <lineage>
        <taxon>Eukaryota</taxon>
        <taxon>Viridiplantae</taxon>
        <taxon>Streptophyta</taxon>
        <taxon>Embryophyta</taxon>
        <taxon>Tracheophyta</taxon>
        <taxon>Spermatophyta</taxon>
        <taxon>Magnoliopsida</taxon>
        <taxon>eudicotyledons</taxon>
        <taxon>Gunneridae</taxon>
        <taxon>Pentapetalae</taxon>
        <taxon>asterids</taxon>
        <taxon>lamiids</taxon>
        <taxon>Gentianales</taxon>
        <taxon>Apocynaceae</taxon>
        <taxon>Rauvolfioideae</taxon>
        <taxon>Vinceae</taxon>
        <taxon>Catharanthinae</taxon>
        <taxon>Catharanthus</taxon>
    </lineage>
</organism>
<evidence type="ECO:0000313" key="1">
    <source>
        <dbReference type="EMBL" id="KAI5668480.1"/>
    </source>
</evidence>
<gene>
    <name evidence="1" type="ORF">M9H77_18333</name>
</gene>
<accession>A0ACC0B758</accession>
<reference evidence="2" key="1">
    <citation type="journal article" date="2023" name="Nat. Plants">
        <title>Single-cell RNA sequencing provides a high-resolution roadmap for understanding the multicellular compartmentation of specialized metabolism.</title>
        <authorList>
            <person name="Sun S."/>
            <person name="Shen X."/>
            <person name="Li Y."/>
            <person name="Li Y."/>
            <person name="Wang S."/>
            <person name="Li R."/>
            <person name="Zhang H."/>
            <person name="Shen G."/>
            <person name="Guo B."/>
            <person name="Wei J."/>
            <person name="Xu J."/>
            <person name="St-Pierre B."/>
            <person name="Chen S."/>
            <person name="Sun C."/>
        </authorList>
    </citation>
    <scope>NUCLEOTIDE SEQUENCE [LARGE SCALE GENOMIC DNA]</scope>
</reference>
<keyword evidence="2" id="KW-1185">Reference proteome</keyword>
<proteinExistence type="predicted"/>
<name>A0ACC0B758_CATRO</name>